<dbReference type="PANTHER" id="PTHR47658">
    <property type="entry name" value="HIGH MOBILITY GROUP B PROTEIN 12-RELATED"/>
    <property type="match status" value="1"/>
</dbReference>
<reference evidence="2" key="1">
    <citation type="submission" date="2022-04" db="EMBL/GenBank/DDBJ databases">
        <title>A functionally conserved STORR gene fusion in Papaver species that diverged 16.8 million years ago.</title>
        <authorList>
            <person name="Catania T."/>
        </authorList>
    </citation>
    <scope>NUCLEOTIDE SEQUENCE</scope>
    <source>
        <strain evidence="2">S-188037</strain>
    </source>
</reference>
<keyword evidence="3" id="KW-1185">Reference proteome</keyword>
<feature type="compositionally biased region" description="Basic and acidic residues" evidence="1">
    <location>
        <begin position="19"/>
        <end position="37"/>
    </location>
</feature>
<dbReference type="GO" id="GO:0003677">
    <property type="term" value="F:DNA binding"/>
    <property type="evidence" value="ECO:0007669"/>
    <property type="project" value="TreeGrafter"/>
</dbReference>
<comment type="caution">
    <text evidence="2">The sequence shown here is derived from an EMBL/GenBank/DDBJ whole genome shotgun (WGS) entry which is preliminary data.</text>
</comment>
<feature type="region of interest" description="Disordered" evidence="1">
    <location>
        <begin position="1"/>
        <end position="51"/>
    </location>
</feature>
<dbReference type="InterPro" id="IPR036910">
    <property type="entry name" value="HMG_box_dom_sf"/>
</dbReference>
<organism evidence="2 3">
    <name type="scientific">Papaver atlanticum</name>
    <dbReference type="NCBI Taxonomy" id="357466"/>
    <lineage>
        <taxon>Eukaryota</taxon>
        <taxon>Viridiplantae</taxon>
        <taxon>Streptophyta</taxon>
        <taxon>Embryophyta</taxon>
        <taxon>Tracheophyta</taxon>
        <taxon>Spermatophyta</taxon>
        <taxon>Magnoliopsida</taxon>
        <taxon>Ranunculales</taxon>
        <taxon>Papaveraceae</taxon>
        <taxon>Papaveroideae</taxon>
        <taxon>Papaver</taxon>
    </lineage>
</organism>
<dbReference type="GO" id="GO:0005634">
    <property type="term" value="C:nucleus"/>
    <property type="evidence" value="ECO:0007669"/>
    <property type="project" value="TreeGrafter"/>
</dbReference>
<protein>
    <submittedName>
        <fullName evidence="2">Uncharacterized protein</fullName>
    </submittedName>
</protein>
<dbReference type="Proteomes" id="UP001202328">
    <property type="component" value="Unassembled WGS sequence"/>
</dbReference>
<dbReference type="EMBL" id="JAJJMB010000948">
    <property type="protein sequence ID" value="KAI3960410.1"/>
    <property type="molecule type" value="Genomic_DNA"/>
</dbReference>
<dbReference type="AlphaFoldDB" id="A0AAD4XXY5"/>
<proteinExistence type="predicted"/>
<feature type="compositionally biased region" description="Basic residues" evidence="1">
    <location>
        <begin position="7"/>
        <end position="18"/>
    </location>
</feature>
<accession>A0AAD4XXY5</accession>
<evidence type="ECO:0000256" key="1">
    <source>
        <dbReference type="SAM" id="MobiDB-lite"/>
    </source>
</evidence>
<dbReference type="PANTHER" id="PTHR47658:SF2">
    <property type="entry name" value="HMG-BOX (HIGH MOBILITY GROUP) DNA-BINDING FAMILY PROTEIN"/>
    <property type="match status" value="1"/>
</dbReference>
<dbReference type="GO" id="GO:0010197">
    <property type="term" value="P:polar nucleus fusion"/>
    <property type="evidence" value="ECO:0007669"/>
    <property type="project" value="TreeGrafter"/>
</dbReference>
<name>A0AAD4XXY5_9MAGN</name>
<evidence type="ECO:0000313" key="3">
    <source>
        <dbReference type="Proteomes" id="UP001202328"/>
    </source>
</evidence>
<evidence type="ECO:0000313" key="2">
    <source>
        <dbReference type="EMBL" id="KAI3960410.1"/>
    </source>
</evidence>
<sequence length="146" mass="16760">MHECKLKQGRKGGKKRNKKCESFSKDDDQRKAVKCEDDGNNQTIDDGGKGFSDQPRSAFCFFIESLQKGNFFDADRKGFEKWKCLSFKERSPFVIEAEKVNSAYESILLKEVQVEPLMDDEADSAMVNRYDMDIGEDDDFWGPGEM</sequence>
<gene>
    <name evidence="2" type="ORF">MKW98_017134</name>
</gene>
<dbReference type="SUPFAM" id="SSF47095">
    <property type="entry name" value="HMG-box"/>
    <property type="match status" value="1"/>
</dbReference>